<dbReference type="EMBL" id="QXVO01000004">
    <property type="protein sequence ID" value="RIO47293.1"/>
    <property type="molecule type" value="Genomic_DNA"/>
</dbReference>
<evidence type="ECO:0000313" key="1">
    <source>
        <dbReference type="EMBL" id="RIO47293.1"/>
    </source>
</evidence>
<dbReference type="STRING" id="1284.SHYC_00995"/>
<organism evidence="1 2">
    <name type="scientific">Staphylococcus hyicus</name>
    <dbReference type="NCBI Taxonomy" id="1284"/>
    <lineage>
        <taxon>Bacteria</taxon>
        <taxon>Bacillati</taxon>
        <taxon>Bacillota</taxon>
        <taxon>Bacilli</taxon>
        <taxon>Bacillales</taxon>
        <taxon>Staphylococcaceae</taxon>
        <taxon>Staphylococcus</taxon>
    </lineage>
</organism>
<evidence type="ECO:0000313" key="2">
    <source>
        <dbReference type="Proteomes" id="UP000285625"/>
    </source>
</evidence>
<dbReference type="SUPFAM" id="SSF56784">
    <property type="entry name" value="HAD-like"/>
    <property type="match status" value="1"/>
</dbReference>
<dbReference type="AlphaFoldDB" id="A0A2T4R2F9"/>
<dbReference type="Pfam" id="PF13419">
    <property type="entry name" value="HAD_2"/>
    <property type="match status" value="1"/>
</dbReference>
<proteinExistence type="predicted"/>
<dbReference type="InterPro" id="IPR041492">
    <property type="entry name" value="HAD_2"/>
</dbReference>
<dbReference type="Proteomes" id="UP000285625">
    <property type="component" value="Unassembled WGS sequence"/>
</dbReference>
<name>A0A2T4R2F9_STAHY</name>
<dbReference type="Gene3D" id="3.40.50.1000">
    <property type="entry name" value="HAD superfamily/HAD-like"/>
    <property type="match status" value="1"/>
</dbReference>
<gene>
    <name evidence="1" type="ORF">BUZ57_02065</name>
</gene>
<dbReference type="RefSeq" id="WP_107633765.1">
    <property type="nucleotide sequence ID" value="NZ_CP170222.1"/>
</dbReference>
<dbReference type="GO" id="GO:0016787">
    <property type="term" value="F:hydrolase activity"/>
    <property type="evidence" value="ECO:0007669"/>
    <property type="project" value="UniProtKB-KW"/>
</dbReference>
<accession>A0A2T4R2F9</accession>
<keyword evidence="1" id="KW-0378">Hydrolase</keyword>
<dbReference type="CDD" id="cd01427">
    <property type="entry name" value="HAD_like"/>
    <property type="match status" value="1"/>
</dbReference>
<dbReference type="Gene3D" id="1.10.150.240">
    <property type="entry name" value="Putative phosphatase, domain 2"/>
    <property type="match status" value="1"/>
</dbReference>
<dbReference type="InterPro" id="IPR023198">
    <property type="entry name" value="PGP-like_dom2"/>
</dbReference>
<sequence>MISALSQYTPSHTHLICIDSDGCGMDTMTIKHECAFGPAILDIWDLDAHREHILKRWNTFNLYEITRGINRFKGLEKMLTELHTQGITVEGYEDIKQWVDHTSVFSNPQLEKDILHNPEKTGLKRALAWSLRVNEKIKQLPSVGPFSHVKVSLEKVSQVADVVIVSSANQSAVENEWQHHGLMPYISGLFAQEAGTKEHCISKLKAHYQPEHMIMIGDAEGDLKAAQTNNIFFYPILAHHENASWKKFYDVYSDLFISNTFYQTVQNKLIQMFYQNFEGAK</sequence>
<reference evidence="1 2" key="1">
    <citation type="journal article" date="2016" name="Front. Microbiol.">
        <title>Comprehensive Phylogenetic Analysis of Bovine Non-aureus Staphylococci Species Based on Whole-Genome Sequencing.</title>
        <authorList>
            <person name="Naushad S."/>
            <person name="Barkema H.W."/>
            <person name="Luby C."/>
            <person name="Condas L.A."/>
            <person name="Nobrega D.B."/>
            <person name="Carson D.A."/>
            <person name="De Buck J."/>
        </authorList>
    </citation>
    <scope>NUCLEOTIDE SEQUENCE [LARGE SCALE GENOMIC DNA]</scope>
    <source>
        <strain evidence="1 2">SNUC 5959</strain>
    </source>
</reference>
<dbReference type="InterPro" id="IPR036412">
    <property type="entry name" value="HAD-like_sf"/>
</dbReference>
<comment type="caution">
    <text evidence="1">The sequence shown here is derived from an EMBL/GenBank/DDBJ whole genome shotgun (WGS) entry which is preliminary data.</text>
</comment>
<protein>
    <submittedName>
        <fullName evidence="1">HAD family hydrolase</fullName>
    </submittedName>
</protein>
<dbReference type="InterPro" id="IPR023214">
    <property type="entry name" value="HAD_sf"/>
</dbReference>